<keyword evidence="6" id="KW-0067">ATP-binding</keyword>
<evidence type="ECO:0000313" key="9">
    <source>
        <dbReference type="EMBL" id="GAI98144.1"/>
    </source>
</evidence>
<dbReference type="GO" id="GO:0016301">
    <property type="term" value="F:kinase activity"/>
    <property type="evidence" value="ECO:0007669"/>
    <property type="project" value="UniProtKB-KW"/>
</dbReference>
<dbReference type="Gene3D" id="3.30.70.560">
    <property type="entry name" value="7,8-Dihydro-6-hydroxymethylpterin-pyrophosphokinase HPPK"/>
    <property type="match status" value="1"/>
</dbReference>
<dbReference type="InterPro" id="IPR000550">
    <property type="entry name" value="Hppk"/>
</dbReference>
<dbReference type="GO" id="GO:0005524">
    <property type="term" value="F:ATP binding"/>
    <property type="evidence" value="ECO:0007669"/>
    <property type="project" value="UniProtKB-KW"/>
</dbReference>
<dbReference type="EMBL" id="BARW01023650">
    <property type="protein sequence ID" value="GAI98144.1"/>
    <property type="molecule type" value="Genomic_DNA"/>
</dbReference>
<evidence type="ECO:0000256" key="2">
    <source>
        <dbReference type="ARBA" id="ARBA00013253"/>
    </source>
</evidence>
<dbReference type="AlphaFoldDB" id="X1V0J7"/>
<dbReference type="NCBIfam" id="TIGR01498">
    <property type="entry name" value="folK"/>
    <property type="match status" value="1"/>
</dbReference>
<evidence type="ECO:0000256" key="7">
    <source>
        <dbReference type="ARBA" id="ARBA00022909"/>
    </source>
</evidence>
<keyword evidence="5" id="KW-0418">Kinase</keyword>
<sequence length="111" mass="12231">MQVYLGLGSNLGDRQANLARALKLLGERLHIELVSPLYETEPVGYAEQPLFLNAICHTQTELGPMQLLSLVKGIEASMGRVPSFPNAPRPIDIDIIFYGDLVMETPELTIP</sequence>
<evidence type="ECO:0000256" key="1">
    <source>
        <dbReference type="ARBA" id="ARBA00005051"/>
    </source>
</evidence>
<dbReference type="GO" id="GO:0046654">
    <property type="term" value="P:tetrahydrofolate biosynthetic process"/>
    <property type="evidence" value="ECO:0007669"/>
    <property type="project" value="UniProtKB-UniPathway"/>
</dbReference>
<comment type="caution">
    <text evidence="9">The sequence shown here is derived from an EMBL/GenBank/DDBJ whole genome shotgun (WGS) entry which is preliminary data.</text>
</comment>
<dbReference type="InterPro" id="IPR035907">
    <property type="entry name" value="Hppk_sf"/>
</dbReference>
<dbReference type="GO" id="GO:0003848">
    <property type="term" value="F:2-amino-4-hydroxy-6-hydroxymethyldihydropteridine diphosphokinase activity"/>
    <property type="evidence" value="ECO:0007669"/>
    <property type="project" value="UniProtKB-EC"/>
</dbReference>
<evidence type="ECO:0000256" key="6">
    <source>
        <dbReference type="ARBA" id="ARBA00022840"/>
    </source>
</evidence>
<dbReference type="GO" id="GO:0046656">
    <property type="term" value="P:folic acid biosynthetic process"/>
    <property type="evidence" value="ECO:0007669"/>
    <property type="project" value="UniProtKB-KW"/>
</dbReference>
<evidence type="ECO:0000256" key="3">
    <source>
        <dbReference type="ARBA" id="ARBA00022679"/>
    </source>
</evidence>
<feature type="domain" description="7,8-dihydro-6-hydroxymethylpterin-pyrophosphokinase" evidence="8">
    <location>
        <begin position="4"/>
        <end position="111"/>
    </location>
</feature>
<dbReference type="SUPFAM" id="SSF55083">
    <property type="entry name" value="6-hydroxymethyl-7,8-dihydropterin pyrophosphokinase, HPPK"/>
    <property type="match status" value="1"/>
</dbReference>
<name>X1V0J7_9ZZZZ</name>
<feature type="non-terminal residue" evidence="9">
    <location>
        <position position="111"/>
    </location>
</feature>
<dbReference type="PANTHER" id="PTHR43071">
    <property type="entry name" value="2-AMINO-4-HYDROXY-6-HYDROXYMETHYLDIHYDROPTERIDINE PYROPHOSPHOKINASE"/>
    <property type="match status" value="1"/>
</dbReference>
<proteinExistence type="predicted"/>
<dbReference type="UniPathway" id="UPA00077">
    <property type="reaction ID" value="UER00155"/>
</dbReference>
<accession>X1V0J7</accession>
<organism evidence="9">
    <name type="scientific">marine sediment metagenome</name>
    <dbReference type="NCBI Taxonomy" id="412755"/>
    <lineage>
        <taxon>unclassified sequences</taxon>
        <taxon>metagenomes</taxon>
        <taxon>ecological metagenomes</taxon>
    </lineage>
</organism>
<evidence type="ECO:0000256" key="5">
    <source>
        <dbReference type="ARBA" id="ARBA00022777"/>
    </source>
</evidence>
<protein>
    <recommendedName>
        <fullName evidence="2">2-amino-4-hydroxy-6-hydroxymethyldihydropteridine diphosphokinase</fullName>
        <ecNumber evidence="2">2.7.6.3</ecNumber>
    </recommendedName>
</protein>
<dbReference type="PANTHER" id="PTHR43071:SF1">
    <property type="entry name" value="2-AMINO-4-HYDROXY-6-HYDROXYMETHYLDIHYDROPTERIDINE PYROPHOSPHOKINASE"/>
    <property type="match status" value="1"/>
</dbReference>
<keyword evidence="4" id="KW-0547">Nucleotide-binding</keyword>
<reference evidence="9" key="1">
    <citation type="journal article" date="2014" name="Front. Microbiol.">
        <title>High frequency of phylogenetically diverse reductive dehalogenase-homologous genes in deep subseafloor sedimentary metagenomes.</title>
        <authorList>
            <person name="Kawai M."/>
            <person name="Futagami T."/>
            <person name="Toyoda A."/>
            <person name="Takaki Y."/>
            <person name="Nishi S."/>
            <person name="Hori S."/>
            <person name="Arai W."/>
            <person name="Tsubouchi T."/>
            <person name="Morono Y."/>
            <person name="Uchiyama I."/>
            <person name="Ito T."/>
            <person name="Fujiyama A."/>
            <person name="Inagaki F."/>
            <person name="Takami H."/>
        </authorList>
    </citation>
    <scope>NUCLEOTIDE SEQUENCE</scope>
    <source>
        <strain evidence="9">Expedition CK06-06</strain>
    </source>
</reference>
<evidence type="ECO:0000256" key="4">
    <source>
        <dbReference type="ARBA" id="ARBA00022741"/>
    </source>
</evidence>
<comment type="pathway">
    <text evidence="1">Cofactor biosynthesis; tetrahydrofolate biosynthesis; 2-amino-4-hydroxy-6-hydroxymethyl-7,8-dihydropteridine diphosphate from 7,8-dihydroneopterin triphosphate: step 4/4.</text>
</comment>
<dbReference type="EC" id="2.7.6.3" evidence="2"/>
<keyword evidence="3" id="KW-0808">Transferase</keyword>
<gene>
    <name evidence="9" type="ORF">S12H4_39174</name>
</gene>
<evidence type="ECO:0000259" key="8">
    <source>
        <dbReference type="Pfam" id="PF01288"/>
    </source>
</evidence>
<dbReference type="CDD" id="cd00483">
    <property type="entry name" value="HPPK"/>
    <property type="match status" value="1"/>
</dbReference>
<keyword evidence="7" id="KW-0289">Folate biosynthesis</keyword>
<dbReference type="Pfam" id="PF01288">
    <property type="entry name" value="HPPK"/>
    <property type="match status" value="1"/>
</dbReference>